<evidence type="ECO:0000259" key="4">
    <source>
        <dbReference type="Pfam" id="PF10363"/>
    </source>
</evidence>
<evidence type="ECO:0000256" key="1">
    <source>
        <dbReference type="ARBA" id="ARBA00005724"/>
    </source>
</evidence>
<dbReference type="SUPFAM" id="SSF48371">
    <property type="entry name" value="ARM repeat"/>
    <property type="match status" value="1"/>
</dbReference>
<sequence>MPEPVQLQEVFDAADNFLRPVIDRGMHYKNLHEIRNNRGGSLVEILSQKLPTSPKNDETQARLSIIEKALQYLQDIHKAFVLSANSKTLIENSSDDPREDARRRRTLNTLLDLISIEGVYPSLSTGVGIPLEKRVITNLPPGVIPKHVPEIATDKSQNEALLRRILSTLINIVLDDRDGIQSIVRGRVLSDIISGVAELAFNTCDVSDQGTNKLQQDFDRIIAESPTSAILPILSNFLQPEAASWFKSIISARISQIPLREDGVIHTIWFLASQFAPTLGEGVTEQSSGGPPITVQAIMQISKLLSSVPQGMDPTSYFQNLAPKLLTLIDCDDPDLKRTAAYVVGSGILGKRAYGAPGTIGHSIFIVPLFKAITAKIDDDARKWLRSFNPSAQNAEHGDIEHSLTEVLVEDSTLLLAIERLCTITLQHPNPGLVKRLVQPILLPLWGLACHAQAQNTGYDKPWSLLQTYFSLSAGLVPFQRLADNLLYDGGDDWIFQNSLGGISLVKRTKSEFNLIQLMDQLDHRAEKFTKLMNIDPQSEDRTGDIFLYVSQKWLLEPPDNSVTLQINPAAGSNIYSHTIMAKLVSAKIAEKLLDEFKDNISRHPLRVLELAQQLIQSELTTANDAERRRTLRESGKASLESLANIANPTIGESVSEDEQKSSTEILSATFSLLSTILASPEFSMSRSILPTLESIKSQLDRLLPSLPKLLLSPGQTASMLLEIQINSPHDTQVTASTSSHVTDLDTHRQALRNMTSSLLPVQAEGMSLLSKLIKKSSPVLDIPSTLTLLLSIITDQGSETSGGEDFIYLNAIKLMGILASNHPRTVVKSLVERYADRNEEWTLDQRLRVGESLIRTVEDLGEALTGETAQIIGDGMINVASRRGYKPKTHKARKRQIEETRRAEERRAKENEIRLPPGWTVSSPALSNPEPESIPLDDEDSDAETPEQAAQSANLLAAWAAGSQTDLEPDDIRIRASSISILASAIQTNIVGLGVSLATSAVDLAMSTLTIESSPESAILRRASAVLLLDIIKAIDSERESGSKRLGFGFSLTLEDLENTGSSRSLETIGSIPKILNSLSIVESRETDSIVREHIRVLVESLEAWMEKSLLWGIRAQSTGEDLSGEPRLQLGEHIAGLHLDPLARRDSQNRPRIEEIE</sequence>
<feature type="compositionally biased region" description="Basic residues" evidence="2">
    <location>
        <begin position="884"/>
        <end position="895"/>
    </location>
</feature>
<dbReference type="Pfam" id="PF10304">
    <property type="entry name" value="RTP1_C2"/>
    <property type="match status" value="1"/>
</dbReference>
<dbReference type="RefSeq" id="XP_046071280.1">
    <property type="nucleotide sequence ID" value="XM_046220538.1"/>
</dbReference>
<evidence type="ECO:0000313" key="6">
    <source>
        <dbReference type="Proteomes" id="UP001201262"/>
    </source>
</evidence>
<feature type="region of interest" description="Disordered" evidence="2">
    <location>
        <begin position="883"/>
        <end position="952"/>
    </location>
</feature>
<dbReference type="InterPro" id="IPR016024">
    <property type="entry name" value="ARM-type_fold"/>
</dbReference>
<dbReference type="Proteomes" id="UP001201262">
    <property type="component" value="Unassembled WGS sequence"/>
</dbReference>
<organism evidence="5 6">
    <name type="scientific">Talaromyces proteolyticus</name>
    <dbReference type="NCBI Taxonomy" id="1131652"/>
    <lineage>
        <taxon>Eukaryota</taxon>
        <taxon>Fungi</taxon>
        <taxon>Dikarya</taxon>
        <taxon>Ascomycota</taxon>
        <taxon>Pezizomycotina</taxon>
        <taxon>Eurotiomycetes</taxon>
        <taxon>Eurotiomycetidae</taxon>
        <taxon>Eurotiales</taxon>
        <taxon>Trichocomaceae</taxon>
        <taxon>Talaromyces</taxon>
        <taxon>Talaromyces sect. Bacilispori</taxon>
    </lineage>
</organism>
<name>A0AAD4KMU0_9EURO</name>
<dbReference type="InterPro" id="IPR039600">
    <property type="entry name" value="TANGO6/Rtp1"/>
</dbReference>
<dbReference type="InterPro" id="IPR019451">
    <property type="entry name" value="Rtp1_C1"/>
</dbReference>
<dbReference type="AlphaFoldDB" id="A0AAD4KMU0"/>
<evidence type="ECO:0000313" key="5">
    <source>
        <dbReference type="EMBL" id="KAH8696342.1"/>
    </source>
</evidence>
<reference evidence="5" key="1">
    <citation type="submission" date="2021-12" db="EMBL/GenBank/DDBJ databases">
        <title>Convergent genome expansion in fungi linked to evolution of root-endophyte symbiosis.</title>
        <authorList>
            <consortium name="DOE Joint Genome Institute"/>
            <person name="Ke Y.-H."/>
            <person name="Bonito G."/>
            <person name="Liao H.-L."/>
            <person name="Looney B."/>
            <person name="Rojas-Flechas A."/>
            <person name="Nash J."/>
            <person name="Hameed K."/>
            <person name="Schadt C."/>
            <person name="Martin F."/>
            <person name="Crous P.W."/>
            <person name="Miettinen O."/>
            <person name="Magnuson J.K."/>
            <person name="Labbe J."/>
            <person name="Jacobson D."/>
            <person name="Doktycz M.J."/>
            <person name="Veneault-Fourrey C."/>
            <person name="Kuo A."/>
            <person name="Mondo S."/>
            <person name="Calhoun S."/>
            <person name="Riley R."/>
            <person name="Ohm R."/>
            <person name="LaButti K."/>
            <person name="Andreopoulos B."/>
            <person name="Pangilinan J."/>
            <person name="Nolan M."/>
            <person name="Tritt A."/>
            <person name="Clum A."/>
            <person name="Lipzen A."/>
            <person name="Daum C."/>
            <person name="Barry K."/>
            <person name="Grigoriev I.V."/>
            <person name="Vilgalys R."/>
        </authorList>
    </citation>
    <scope>NUCLEOTIDE SEQUENCE</scope>
    <source>
        <strain evidence="5">PMI_201</strain>
    </source>
</reference>
<dbReference type="GO" id="GO:0009306">
    <property type="term" value="P:protein secretion"/>
    <property type="evidence" value="ECO:0007669"/>
    <property type="project" value="TreeGrafter"/>
</dbReference>
<feature type="domain" description="RNA polymerase II assembly factor Rtp1 C-terminal" evidence="3">
    <location>
        <begin position="1073"/>
        <end position="1105"/>
    </location>
</feature>
<dbReference type="GeneID" id="70250825"/>
<dbReference type="Pfam" id="PF10363">
    <property type="entry name" value="RTP1_C1"/>
    <property type="match status" value="1"/>
</dbReference>
<dbReference type="EMBL" id="JAJTJA010000007">
    <property type="protein sequence ID" value="KAH8696342.1"/>
    <property type="molecule type" value="Genomic_DNA"/>
</dbReference>
<gene>
    <name evidence="5" type="ORF">BGW36DRAFT_428355</name>
</gene>
<evidence type="ECO:0000259" key="3">
    <source>
        <dbReference type="Pfam" id="PF10304"/>
    </source>
</evidence>
<feature type="domain" description="RNA polymerase II assembly factor Rtp1 C-terminal" evidence="4">
    <location>
        <begin position="749"/>
        <end position="864"/>
    </location>
</feature>
<dbReference type="PANTHER" id="PTHR20959">
    <property type="entry name" value="TRANSPORT AND GOLGI ORGANIZATION PROTEIN 6 FAMILY MEMBER"/>
    <property type="match status" value="1"/>
</dbReference>
<feature type="compositionally biased region" description="Basic and acidic residues" evidence="2">
    <location>
        <begin position="896"/>
        <end position="914"/>
    </location>
</feature>
<proteinExistence type="inferred from homology"/>
<accession>A0AAD4KMU0</accession>
<feature type="compositionally biased region" description="Acidic residues" evidence="2">
    <location>
        <begin position="936"/>
        <end position="946"/>
    </location>
</feature>
<protein>
    <submittedName>
        <fullName evidence="5">Protein required for cell viability</fullName>
    </submittedName>
</protein>
<evidence type="ECO:0000256" key="2">
    <source>
        <dbReference type="SAM" id="MobiDB-lite"/>
    </source>
</evidence>
<keyword evidence="6" id="KW-1185">Reference proteome</keyword>
<comment type="caution">
    <text evidence="5">The sequence shown here is derived from an EMBL/GenBank/DDBJ whole genome shotgun (WGS) entry which is preliminary data.</text>
</comment>
<dbReference type="PANTHER" id="PTHR20959:SF1">
    <property type="entry name" value="TRANSPORT AND GOLGI ORGANIZATION PROTEIN 6 HOMOLOG"/>
    <property type="match status" value="1"/>
</dbReference>
<comment type="similarity">
    <text evidence="1">Belongs to the Tango6 family.</text>
</comment>
<dbReference type="InterPro" id="IPR019414">
    <property type="entry name" value="Rtp1_C2"/>
</dbReference>